<reference evidence="1 2" key="1">
    <citation type="journal article" date="2018" name="Sci. Rep.">
        <title>Characterisation of pathogen-specific regions and novel effector candidates in Fusarium oxysporum f. sp. cepae.</title>
        <authorList>
            <person name="Armitage A.D."/>
            <person name="Taylor A."/>
            <person name="Sobczyk M.K."/>
            <person name="Baxter L."/>
            <person name="Greenfield B.P."/>
            <person name="Bates H.J."/>
            <person name="Wilson F."/>
            <person name="Jackson A.C."/>
            <person name="Ott S."/>
            <person name="Harrison R.J."/>
            <person name="Clarkson J.P."/>
        </authorList>
    </citation>
    <scope>NUCLEOTIDE SEQUENCE [LARGE SCALE GENOMIC DNA]</scope>
    <source>
        <strain evidence="1 2">Fo_A28</strain>
    </source>
</reference>
<name>A0A420RHA4_FUSOX</name>
<accession>A0A420RHA4</accession>
<evidence type="ECO:0000313" key="1">
    <source>
        <dbReference type="EMBL" id="RKL16408.1"/>
    </source>
</evidence>
<dbReference type="AlphaFoldDB" id="A0A420RHA4"/>
<sequence>MESLEIIVKLRATSDYGTRFHVGVPLYLVTAADINNV</sequence>
<organism evidence="1 2">
    <name type="scientific">Fusarium oxysporum</name>
    <name type="common">Fusarium vascular wilt</name>
    <dbReference type="NCBI Taxonomy" id="5507"/>
    <lineage>
        <taxon>Eukaryota</taxon>
        <taxon>Fungi</taxon>
        <taxon>Dikarya</taxon>
        <taxon>Ascomycota</taxon>
        <taxon>Pezizomycotina</taxon>
        <taxon>Sordariomycetes</taxon>
        <taxon>Hypocreomycetidae</taxon>
        <taxon>Hypocreales</taxon>
        <taxon>Nectriaceae</taxon>
        <taxon>Fusarium</taxon>
        <taxon>Fusarium oxysporum species complex</taxon>
    </lineage>
</organism>
<protein>
    <submittedName>
        <fullName evidence="1">Uncharacterized protein</fullName>
    </submittedName>
</protein>
<dbReference type="Proteomes" id="UP000285860">
    <property type="component" value="Unassembled WGS sequence"/>
</dbReference>
<comment type="caution">
    <text evidence="1">The sequence shown here is derived from an EMBL/GenBank/DDBJ whole genome shotgun (WGS) entry which is preliminary data.</text>
</comment>
<gene>
    <name evidence="1" type="ORF">BFJ68_g5020</name>
</gene>
<dbReference type="EMBL" id="MRCY01000018">
    <property type="protein sequence ID" value="RKL16408.1"/>
    <property type="molecule type" value="Genomic_DNA"/>
</dbReference>
<proteinExistence type="predicted"/>
<evidence type="ECO:0000313" key="2">
    <source>
        <dbReference type="Proteomes" id="UP000285860"/>
    </source>
</evidence>